<dbReference type="SUPFAM" id="SSF81383">
    <property type="entry name" value="F-box domain"/>
    <property type="match status" value="1"/>
</dbReference>
<dbReference type="SUPFAM" id="SSF52047">
    <property type="entry name" value="RNI-like"/>
    <property type="match status" value="1"/>
</dbReference>
<dbReference type="Gene3D" id="3.80.10.10">
    <property type="entry name" value="Ribonuclease Inhibitor"/>
    <property type="match status" value="1"/>
</dbReference>
<dbReference type="STRING" id="4155.A0A022RYZ4"/>
<evidence type="ECO:0000259" key="1">
    <source>
        <dbReference type="PROSITE" id="PS50181"/>
    </source>
</evidence>
<proteinExistence type="predicted"/>
<dbReference type="InterPro" id="IPR055411">
    <property type="entry name" value="LRR_FXL15/At3g58940/PEG3-like"/>
</dbReference>
<name>A0A022RYZ4_ERYGU</name>
<dbReference type="InterPro" id="IPR050232">
    <property type="entry name" value="FBL13/AtMIF1-like"/>
</dbReference>
<dbReference type="AlphaFoldDB" id="A0A022RYZ4"/>
<evidence type="ECO:0000313" key="2">
    <source>
        <dbReference type="EMBL" id="EYU44913.1"/>
    </source>
</evidence>
<dbReference type="InterPro" id="IPR036047">
    <property type="entry name" value="F-box-like_dom_sf"/>
</dbReference>
<feature type="domain" description="F-box" evidence="1">
    <location>
        <begin position="7"/>
        <end position="55"/>
    </location>
</feature>
<dbReference type="PANTHER" id="PTHR31900:SF34">
    <property type="entry name" value="EMB|CAB62440.1-RELATED"/>
    <property type="match status" value="1"/>
</dbReference>
<keyword evidence="3" id="KW-1185">Reference proteome</keyword>
<reference evidence="2 3" key="1">
    <citation type="journal article" date="2013" name="Proc. Natl. Acad. Sci. U.S.A.">
        <title>Fine-scale variation in meiotic recombination in Mimulus inferred from population shotgun sequencing.</title>
        <authorList>
            <person name="Hellsten U."/>
            <person name="Wright K.M."/>
            <person name="Jenkins J."/>
            <person name="Shu S."/>
            <person name="Yuan Y."/>
            <person name="Wessler S.R."/>
            <person name="Schmutz J."/>
            <person name="Willis J.H."/>
            <person name="Rokhsar D.S."/>
        </authorList>
    </citation>
    <scope>NUCLEOTIDE SEQUENCE [LARGE SCALE GENOMIC DNA]</scope>
    <source>
        <strain evidence="3">cv. DUN x IM62</strain>
    </source>
</reference>
<gene>
    <name evidence="2" type="ORF">MIMGU_mgv1a024861mg</name>
</gene>
<dbReference type="InterPro" id="IPR053781">
    <property type="entry name" value="F-box_AtFBL13-like"/>
</dbReference>
<dbReference type="PROSITE" id="PS50181">
    <property type="entry name" value="FBOX"/>
    <property type="match status" value="1"/>
</dbReference>
<dbReference type="Pfam" id="PF00646">
    <property type="entry name" value="F-box"/>
    <property type="match status" value="1"/>
</dbReference>
<dbReference type="PANTHER" id="PTHR31900">
    <property type="entry name" value="F-BOX/RNI SUPERFAMILY PROTEIN-RELATED"/>
    <property type="match status" value="1"/>
</dbReference>
<dbReference type="eggNOG" id="ENOG502RYTW">
    <property type="taxonomic scope" value="Eukaryota"/>
</dbReference>
<organism evidence="2 3">
    <name type="scientific">Erythranthe guttata</name>
    <name type="common">Yellow monkey flower</name>
    <name type="synonym">Mimulus guttatus</name>
    <dbReference type="NCBI Taxonomy" id="4155"/>
    <lineage>
        <taxon>Eukaryota</taxon>
        <taxon>Viridiplantae</taxon>
        <taxon>Streptophyta</taxon>
        <taxon>Embryophyta</taxon>
        <taxon>Tracheophyta</taxon>
        <taxon>Spermatophyta</taxon>
        <taxon>Magnoliopsida</taxon>
        <taxon>eudicotyledons</taxon>
        <taxon>Gunneridae</taxon>
        <taxon>Pentapetalae</taxon>
        <taxon>asterids</taxon>
        <taxon>lamiids</taxon>
        <taxon>Lamiales</taxon>
        <taxon>Phrymaceae</taxon>
        <taxon>Erythranthe</taxon>
    </lineage>
</organism>
<dbReference type="Proteomes" id="UP000030748">
    <property type="component" value="Unassembled WGS sequence"/>
</dbReference>
<dbReference type="CDD" id="cd22160">
    <property type="entry name" value="F-box_AtFBL13-like"/>
    <property type="match status" value="1"/>
</dbReference>
<dbReference type="InterPro" id="IPR001810">
    <property type="entry name" value="F-box_dom"/>
</dbReference>
<evidence type="ECO:0000313" key="3">
    <source>
        <dbReference type="Proteomes" id="UP000030748"/>
    </source>
</evidence>
<dbReference type="Pfam" id="PF24758">
    <property type="entry name" value="LRR_At5g56370"/>
    <property type="match status" value="1"/>
</dbReference>
<dbReference type="EMBL" id="KI630206">
    <property type="protein sequence ID" value="EYU44913.1"/>
    <property type="molecule type" value="Genomic_DNA"/>
</dbReference>
<protein>
    <recommendedName>
        <fullName evidence="1">F-box domain-containing protein</fullName>
    </recommendedName>
</protein>
<dbReference type="InterPro" id="IPR032675">
    <property type="entry name" value="LRR_dom_sf"/>
</dbReference>
<sequence length="314" mass="36372">MVITIDNDRLSELPDSLLTHILSFLPTKLSVRSSILARRWRFLWTQVPTLDFDKEDEDFIPSFISLHKLPTINTFRLTAKENYNFRYFNDAWIKAVIDRKVKNIDLSAFKAILLPALLFTCKTLVDFRLDFYFVVPGTGCNVCLPCLKILHINSVIYKDVDETLVHLLSGCPVLEELVIGLVTHHNLVPCNISSATLKRLTVHFTFFSHVTLFYKHHYKVEINTPALEYLRLVDCLSEHIKCGALASLTEADVYLHNTYKKQDDSRYSQSVLEFVDRLSNVKYLKLDLSYCTEVYTCAFRSFVSSFFSFFSNYN</sequence>
<accession>A0A022RYZ4</accession>